<dbReference type="SMART" id="SM00487">
    <property type="entry name" value="DEXDc"/>
    <property type="match status" value="1"/>
</dbReference>
<dbReference type="OrthoDB" id="10261556at2759"/>
<dbReference type="PROSITE" id="PS51192">
    <property type="entry name" value="HELICASE_ATP_BIND_1"/>
    <property type="match status" value="1"/>
</dbReference>
<comment type="similarity">
    <text evidence="1 9">Belongs to the helicase family. RecQ subfamily.</text>
</comment>
<dbReference type="InterPro" id="IPR011545">
    <property type="entry name" value="DEAD/DEAH_box_helicase_dom"/>
</dbReference>
<evidence type="ECO:0000256" key="7">
    <source>
        <dbReference type="ARBA" id="ARBA00023242"/>
    </source>
</evidence>
<dbReference type="Pfam" id="PF00271">
    <property type="entry name" value="Helicase_C"/>
    <property type="match status" value="1"/>
</dbReference>
<sequence>MTRVALEREKYAEIKKPDKPLSGEEIEAILQDKLVNVFRKKAFKPLQKEACAEALKGKDILACFPTGYGKSLLYQLPAVAACDGGVTLVISPLLALMADQVRALCEIGIDARLFNSSVATHQVFIDVVRCAALKRMSLMNELMTSNVKVKLLFVAPEGLSNTALMLCLEHLHRKGKFARMVVDEAHCISSWGHQFRPAYRKLSWLKRKFELPITALTATATRRVQDDICLCLRLNAVKFIGSTRRNELFYEVANKGTDSESQRDVSKYIQKIKRNTLKDCDAFSGIVYCHTRDQCHVMAQVLSNGGVVAKAYHAGLGVKERARVQQAWMEGAAEVVCATVSFGMGIDKTNVRVVVHYSLSNSLESYYQEAGRAGRDGKRAFCRLYYCTKDAETRRYLLMKELQLQKDKNRKRKSTADTGSDKRVKSLNRIGKITDAIPTEESANNDIEPAPEPTGELTNSRDAIQSLNRMIRYCETLKCRHVAFSAHLGDLDDYSLQDCKLHCDVCAAQ</sequence>
<evidence type="ECO:0000259" key="11">
    <source>
        <dbReference type="PROSITE" id="PS51192"/>
    </source>
</evidence>
<dbReference type="InterPro" id="IPR032284">
    <property type="entry name" value="RecQ_Zn-bd"/>
</dbReference>
<dbReference type="GO" id="GO:0005634">
    <property type="term" value="C:nucleus"/>
    <property type="evidence" value="ECO:0007669"/>
    <property type="project" value="UniProtKB-SubCell"/>
</dbReference>
<protein>
    <recommendedName>
        <fullName evidence="9">ATP-dependent DNA helicase</fullName>
        <ecNumber evidence="9">5.6.2.4</ecNumber>
    </recommendedName>
</protein>
<dbReference type="Proteomes" id="UP000054560">
    <property type="component" value="Unassembled WGS sequence"/>
</dbReference>
<dbReference type="STRING" id="667725.A0A0L0G0P0"/>
<dbReference type="Pfam" id="PF16124">
    <property type="entry name" value="RecQ_Zn_bind"/>
    <property type="match status" value="1"/>
</dbReference>
<dbReference type="GO" id="GO:0043138">
    <property type="term" value="F:3'-5' DNA helicase activity"/>
    <property type="evidence" value="ECO:0007669"/>
    <property type="project" value="UniProtKB-EC"/>
</dbReference>
<feature type="region of interest" description="Disordered" evidence="10">
    <location>
        <begin position="439"/>
        <end position="458"/>
    </location>
</feature>
<dbReference type="Gene3D" id="3.40.50.300">
    <property type="entry name" value="P-loop containing nucleotide triphosphate hydrolases"/>
    <property type="match status" value="2"/>
</dbReference>
<organism evidence="13 14">
    <name type="scientific">Sphaeroforma arctica JP610</name>
    <dbReference type="NCBI Taxonomy" id="667725"/>
    <lineage>
        <taxon>Eukaryota</taxon>
        <taxon>Ichthyosporea</taxon>
        <taxon>Ichthyophonida</taxon>
        <taxon>Sphaeroforma</taxon>
    </lineage>
</organism>
<dbReference type="GO" id="GO:0009378">
    <property type="term" value="F:four-way junction helicase activity"/>
    <property type="evidence" value="ECO:0007669"/>
    <property type="project" value="TreeGrafter"/>
</dbReference>
<keyword evidence="6" id="KW-0238">DNA-binding</keyword>
<evidence type="ECO:0000256" key="6">
    <source>
        <dbReference type="ARBA" id="ARBA00023125"/>
    </source>
</evidence>
<keyword evidence="3 9" id="KW-0378">Hydrolase</keyword>
<dbReference type="InterPro" id="IPR004589">
    <property type="entry name" value="DNA_helicase_ATP-dep_RecQ"/>
</dbReference>
<dbReference type="InterPro" id="IPR002464">
    <property type="entry name" value="DNA/RNA_helicase_DEAH_CS"/>
</dbReference>
<comment type="catalytic activity">
    <reaction evidence="8 9">
        <text>Couples ATP hydrolysis with the unwinding of duplex DNA by translocating in the 3'-5' direction.</text>
        <dbReference type="EC" id="5.6.2.4"/>
    </reaction>
</comment>
<proteinExistence type="inferred from homology"/>
<feature type="domain" description="Helicase C-terminal" evidence="12">
    <location>
        <begin position="264"/>
        <end position="419"/>
    </location>
</feature>
<keyword evidence="2 9" id="KW-0547">Nucleotide-binding</keyword>
<reference evidence="13 14" key="1">
    <citation type="submission" date="2011-02" db="EMBL/GenBank/DDBJ databases">
        <title>The Genome Sequence of Sphaeroforma arctica JP610.</title>
        <authorList>
            <consortium name="The Broad Institute Genome Sequencing Platform"/>
            <person name="Russ C."/>
            <person name="Cuomo C."/>
            <person name="Young S.K."/>
            <person name="Zeng Q."/>
            <person name="Gargeya S."/>
            <person name="Alvarado L."/>
            <person name="Berlin A."/>
            <person name="Chapman S.B."/>
            <person name="Chen Z."/>
            <person name="Freedman E."/>
            <person name="Gellesch M."/>
            <person name="Goldberg J."/>
            <person name="Griggs A."/>
            <person name="Gujja S."/>
            <person name="Heilman E."/>
            <person name="Heiman D."/>
            <person name="Howarth C."/>
            <person name="Mehta T."/>
            <person name="Neiman D."/>
            <person name="Pearson M."/>
            <person name="Roberts A."/>
            <person name="Saif S."/>
            <person name="Shea T."/>
            <person name="Shenoy N."/>
            <person name="Sisk P."/>
            <person name="Stolte C."/>
            <person name="Sykes S."/>
            <person name="White J."/>
            <person name="Yandava C."/>
            <person name="Burger G."/>
            <person name="Gray M.W."/>
            <person name="Holland P.W.H."/>
            <person name="King N."/>
            <person name="Lang F.B.F."/>
            <person name="Roger A.J."/>
            <person name="Ruiz-Trillo I."/>
            <person name="Haas B."/>
            <person name="Nusbaum C."/>
            <person name="Birren B."/>
        </authorList>
    </citation>
    <scope>NUCLEOTIDE SEQUENCE [LARGE SCALE GENOMIC DNA]</scope>
    <source>
        <strain evidence="13 14">JP610</strain>
    </source>
</reference>
<dbReference type="PANTHER" id="PTHR13710">
    <property type="entry name" value="DNA HELICASE RECQ FAMILY MEMBER"/>
    <property type="match status" value="1"/>
</dbReference>
<feature type="domain" description="Helicase ATP-binding" evidence="11">
    <location>
        <begin position="51"/>
        <end position="238"/>
    </location>
</feature>
<dbReference type="SUPFAM" id="SSF52540">
    <property type="entry name" value="P-loop containing nucleoside triphosphate hydrolases"/>
    <property type="match status" value="1"/>
</dbReference>
<dbReference type="CDD" id="cd17920">
    <property type="entry name" value="DEXHc_RecQ"/>
    <property type="match status" value="1"/>
</dbReference>
<dbReference type="InterPro" id="IPR001650">
    <property type="entry name" value="Helicase_C-like"/>
</dbReference>
<comment type="catalytic activity">
    <reaction evidence="9">
        <text>ATP + H2O = ADP + phosphate + H(+)</text>
        <dbReference type="Rhea" id="RHEA:13065"/>
        <dbReference type="ChEBI" id="CHEBI:15377"/>
        <dbReference type="ChEBI" id="CHEBI:15378"/>
        <dbReference type="ChEBI" id="CHEBI:30616"/>
        <dbReference type="ChEBI" id="CHEBI:43474"/>
        <dbReference type="ChEBI" id="CHEBI:456216"/>
    </reaction>
</comment>
<dbReference type="SMART" id="SM00490">
    <property type="entry name" value="HELICc"/>
    <property type="match status" value="1"/>
</dbReference>
<dbReference type="GO" id="GO:0000724">
    <property type="term" value="P:double-strand break repair via homologous recombination"/>
    <property type="evidence" value="ECO:0007669"/>
    <property type="project" value="TreeGrafter"/>
</dbReference>
<evidence type="ECO:0000256" key="3">
    <source>
        <dbReference type="ARBA" id="ARBA00022801"/>
    </source>
</evidence>
<accession>A0A0L0G0P0</accession>
<dbReference type="GO" id="GO:0005737">
    <property type="term" value="C:cytoplasm"/>
    <property type="evidence" value="ECO:0007669"/>
    <property type="project" value="TreeGrafter"/>
</dbReference>
<evidence type="ECO:0000256" key="2">
    <source>
        <dbReference type="ARBA" id="ARBA00022741"/>
    </source>
</evidence>
<dbReference type="InterPro" id="IPR014001">
    <property type="entry name" value="Helicase_ATP-bd"/>
</dbReference>
<comment type="subcellular location">
    <subcellularLocation>
        <location evidence="9">Nucleus</location>
    </subcellularLocation>
</comment>
<dbReference type="GO" id="GO:0016887">
    <property type="term" value="F:ATP hydrolysis activity"/>
    <property type="evidence" value="ECO:0007669"/>
    <property type="project" value="RHEA"/>
</dbReference>
<keyword evidence="14" id="KW-1185">Reference proteome</keyword>
<name>A0A0L0G0P0_9EUKA</name>
<dbReference type="RefSeq" id="XP_014156574.1">
    <property type="nucleotide sequence ID" value="XM_014301099.1"/>
</dbReference>
<dbReference type="EC" id="5.6.2.4" evidence="9"/>
<dbReference type="PROSITE" id="PS00690">
    <property type="entry name" value="DEAH_ATP_HELICASE"/>
    <property type="match status" value="1"/>
</dbReference>
<dbReference type="Pfam" id="PF00270">
    <property type="entry name" value="DEAD"/>
    <property type="match status" value="1"/>
</dbReference>
<dbReference type="EMBL" id="KQ241904">
    <property type="protein sequence ID" value="KNC82672.1"/>
    <property type="molecule type" value="Genomic_DNA"/>
</dbReference>
<evidence type="ECO:0000256" key="5">
    <source>
        <dbReference type="ARBA" id="ARBA00022840"/>
    </source>
</evidence>
<dbReference type="PANTHER" id="PTHR13710:SF152">
    <property type="entry name" value="ATP-DEPENDENT DNA HELICASE Q5"/>
    <property type="match status" value="1"/>
</dbReference>
<keyword evidence="4 9" id="KW-0347">Helicase</keyword>
<dbReference type="AlphaFoldDB" id="A0A0L0G0P0"/>
<keyword evidence="5 9" id="KW-0067">ATP-binding</keyword>
<keyword evidence="7 9" id="KW-0539">Nucleus</keyword>
<dbReference type="NCBIfam" id="TIGR00614">
    <property type="entry name" value="recQ_fam"/>
    <property type="match status" value="1"/>
</dbReference>
<dbReference type="GO" id="GO:0005524">
    <property type="term" value="F:ATP binding"/>
    <property type="evidence" value="ECO:0007669"/>
    <property type="project" value="UniProtKB-KW"/>
</dbReference>
<dbReference type="eggNOG" id="KOG0352">
    <property type="taxonomic scope" value="Eukaryota"/>
</dbReference>
<evidence type="ECO:0000256" key="8">
    <source>
        <dbReference type="ARBA" id="ARBA00034617"/>
    </source>
</evidence>
<evidence type="ECO:0000256" key="9">
    <source>
        <dbReference type="RuleBase" id="RU364117"/>
    </source>
</evidence>
<evidence type="ECO:0000256" key="1">
    <source>
        <dbReference type="ARBA" id="ARBA00005446"/>
    </source>
</evidence>
<dbReference type="GeneID" id="25905553"/>
<gene>
    <name evidence="13" type="ORF">SARC_05049</name>
</gene>
<evidence type="ECO:0000313" key="14">
    <source>
        <dbReference type="Proteomes" id="UP000054560"/>
    </source>
</evidence>
<dbReference type="PROSITE" id="PS51194">
    <property type="entry name" value="HELICASE_CTER"/>
    <property type="match status" value="1"/>
</dbReference>
<dbReference type="GO" id="GO:0005694">
    <property type="term" value="C:chromosome"/>
    <property type="evidence" value="ECO:0007669"/>
    <property type="project" value="TreeGrafter"/>
</dbReference>
<evidence type="ECO:0000256" key="10">
    <source>
        <dbReference type="SAM" id="MobiDB-lite"/>
    </source>
</evidence>
<dbReference type="InterPro" id="IPR027417">
    <property type="entry name" value="P-loop_NTPase"/>
</dbReference>
<evidence type="ECO:0000259" key="12">
    <source>
        <dbReference type="PROSITE" id="PS51194"/>
    </source>
</evidence>
<dbReference type="GO" id="GO:0003677">
    <property type="term" value="F:DNA binding"/>
    <property type="evidence" value="ECO:0007669"/>
    <property type="project" value="UniProtKB-KW"/>
</dbReference>
<evidence type="ECO:0000256" key="4">
    <source>
        <dbReference type="ARBA" id="ARBA00022806"/>
    </source>
</evidence>
<evidence type="ECO:0000313" key="13">
    <source>
        <dbReference type="EMBL" id="KNC82672.1"/>
    </source>
</evidence>